<evidence type="ECO:0000313" key="2">
    <source>
        <dbReference type="Proteomes" id="UP000308836"/>
    </source>
</evidence>
<dbReference type="Proteomes" id="UP000308836">
    <property type="component" value="Unassembled WGS sequence"/>
</dbReference>
<dbReference type="EMBL" id="SRYG01000010">
    <property type="protein sequence ID" value="TGY66038.1"/>
    <property type="molecule type" value="Genomic_DNA"/>
</dbReference>
<proteinExistence type="predicted"/>
<evidence type="ECO:0000313" key="1">
    <source>
        <dbReference type="EMBL" id="TGY66038.1"/>
    </source>
</evidence>
<organism evidence="1 2">
    <name type="scientific">Dubosiella muris</name>
    <dbReference type="NCBI Taxonomy" id="3038133"/>
    <lineage>
        <taxon>Bacteria</taxon>
        <taxon>Bacillati</taxon>
        <taxon>Bacillota</taxon>
        <taxon>Erysipelotrichia</taxon>
        <taxon>Erysipelotrichales</taxon>
        <taxon>Erysipelotrichaceae</taxon>
        <taxon>Dubosiella</taxon>
    </lineage>
</organism>
<name>A0AC61R7S6_9FIRM</name>
<sequence length="1398" mass="154018">MKNAKLKLLESTCSMCKPLLERGNSMKTGLRGLFCLALTGTLSVSYVLPVQAEEAGSEAPAEDPSVAETTEETGQVAEECEVPAPQQEIPVESTNPPPDSSTPNDVEEPVEDTPQPAEPEQPKEEAKEEDEEKDDVETTIRANGIELTGLDLAAVKIKEETTAAKAWRDTLETDDESVESIKEWSLSPAIAGSFKARFELDDSTLPCVLYEVVDGNLHPLASSNDFNGNTVSFDGEQIEKIVLAQMAPKEKPKKARAIERAAQKVTIDFKVQYPGSTSYESVTNWSDTTQEINAGDTLQAVTFPTNAQLEKVKGDNLLTNWYTDEACTQKADMNAPVNASMTLYAKYVESRYVRMRELINTENPPSQTFTWHLTATTNSPADIYTPAISSDITKNGTNDYTLNLPDDSDIRFYMPVGTTFQIVEDDYSSQGYDTYWQWKHQIVRGNTSDPITLSSNESFYFINCKQPYIRYDVYTYANVVYSDDKNTTLLSDYGMGTGKVWGPTVTRPGYWPLGLNLFTMHPDILYPNDNPNQNISPSFTGTQINGYATITVGGYTYQYAATPEQQTKPGYFTVNWTKIQSAYNRRPGSNDMYTTSDNPISYLMTGDVILNRIIPHDVTFKVRYPGSTNFETMRNFNPGPLIQGDPLSSLNPPDSDMTQNGVTYKLSSWYTNENLTTKADMDGTVNANTTLYATYMPVNAVYTYGNIKDGSGQVLATMGLGTASATGVNLPLPGQAQTGVNLMDNSTTIDYPARYPNITYNGITYAYTADATPGTNEYTIQWDSLEAKNMVIAGDNSAYTPQAGSVYWLNGTITLNPMRYTFAIYSMNPGSTTYTRERYGYVDEGGEVTNIALNYIKSWNGKEYYATQFYTNPECTIKADLVQESQTSRTYKTKNPVESNVTLYKKYEPMNELMIKTQINGPSDAQQKASFAITSSNPGPNFTIPAAGYPIHAIPAFQNTQMTETGPGDYTWNMPIQSQVFRFYLPDQTTFDISQNSLAQQGYKTYYQWDGQVRETLSTGDIVIPAGQSTLGIIYAKGPYIKQNIYSYGKLPDGTYVGLGQGQASAGPLLSVDKAAVQTNYMDFNPDITGPAIYPNITYQGKQYVYADANSAQARQPGYYTISSWDTLKAVQAVEPGANNFYPASQTANYRLNGTIHLNTYNEMTFKVKDVGSQQFTDVQNYAPVKLDTNDPLSSVAPAMPDKTVNGITYTLKGWYTNEALTNAANLNGTMAQDTTLYGEYTPAMKTLTLRSDNVNGNLDADAHQAFTYRITLSPSSQMSVTASSNVKLVGNNTYEVTLESGQEATLNVPDGTTYSIVQTNPSSLYETSWQAANGNGSVSGTNRSAAQQVVGDSTCTFTNRRASPPPTAYDSNDWTPYLLMAGALIAMAGFLLRRRKG</sequence>
<protein>
    <submittedName>
        <fullName evidence="1">Uncharacterized protein</fullName>
    </submittedName>
</protein>
<reference evidence="1" key="1">
    <citation type="submission" date="2019-04" db="EMBL/GenBank/DDBJ databases">
        <title>Microbes associate with the intestines of laboratory mice.</title>
        <authorList>
            <person name="Navarre W."/>
            <person name="Wong E."/>
            <person name="Huang K."/>
            <person name="Tropini C."/>
            <person name="Ng K."/>
            <person name="Yu B."/>
        </authorList>
    </citation>
    <scope>NUCLEOTIDE SEQUENCE</scope>
    <source>
        <strain evidence="1">NM09_H32</strain>
    </source>
</reference>
<keyword evidence="2" id="KW-1185">Reference proteome</keyword>
<comment type="caution">
    <text evidence="1">The sequence shown here is derived from an EMBL/GenBank/DDBJ whole genome shotgun (WGS) entry which is preliminary data.</text>
</comment>
<accession>A0AC61R7S6</accession>
<gene>
    <name evidence="1" type="ORF">E5336_06000</name>
</gene>